<evidence type="ECO:0000313" key="6">
    <source>
        <dbReference type="EMBL" id="OOM81669.1"/>
    </source>
</evidence>
<dbReference type="InterPro" id="IPR050109">
    <property type="entry name" value="HTH-type_TetR-like_transc_reg"/>
</dbReference>
<gene>
    <name evidence="6" type="ORF">CLPUN_09880</name>
</gene>
<feature type="domain" description="HTH tetR-type" evidence="5">
    <location>
        <begin position="11"/>
        <end position="71"/>
    </location>
</feature>
<dbReference type="AlphaFoldDB" id="A0A1S8TVN4"/>
<dbReference type="SUPFAM" id="SSF46689">
    <property type="entry name" value="Homeodomain-like"/>
    <property type="match status" value="1"/>
</dbReference>
<reference evidence="6 7" key="1">
    <citation type="submission" date="2016-05" db="EMBL/GenBank/DDBJ databases">
        <title>Microbial solvent formation.</title>
        <authorList>
            <person name="Poehlein A."/>
            <person name="Montoya Solano J.D."/>
            <person name="Flitsch S."/>
            <person name="Krabben P."/>
            <person name="Duerre P."/>
            <person name="Daniel R."/>
        </authorList>
    </citation>
    <scope>NUCLEOTIDE SEQUENCE [LARGE SCALE GENOMIC DNA]</scope>
    <source>
        <strain evidence="6 7">DSM 2619</strain>
    </source>
</reference>
<dbReference type="EMBL" id="LZZM01000054">
    <property type="protein sequence ID" value="OOM81669.1"/>
    <property type="molecule type" value="Genomic_DNA"/>
</dbReference>
<keyword evidence="3" id="KW-0804">Transcription</keyword>
<keyword evidence="1" id="KW-0805">Transcription regulation</keyword>
<evidence type="ECO:0000259" key="5">
    <source>
        <dbReference type="PROSITE" id="PS50977"/>
    </source>
</evidence>
<dbReference type="OrthoDB" id="9780939at2"/>
<keyword evidence="2 4" id="KW-0238">DNA-binding</keyword>
<dbReference type="Gene3D" id="1.10.357.10">
    <property type="entry name" value="Tetracycline Repressor, domain 2"/>
    <property type="match status" value="1"/>
</dbReference>
<dbReference type="InterPro" id="IPR041483">
    <property type="entry name" value="TetR_C_34"/>
</dbReference>
<proteinExistence type="predicted"/>
<feature type="DNA-binding region" description="H-T-H motif" evidence="4">
    <location>
        <begin position="34"/>
        <end position="53"/>
    </location>
</feature>
<keyword evidence="7" id="KW-1185">Reference proteome</keyword>
<evidence type="ECO:0000256" key="2">
    <source>
        <dbReference type="ARBA" id="ARBA00023125"/>
    </source>
</evidence>
<dbReference type="PRINTS" id="PR00455">
    <property type="entry name" value="HTHTETR"/>
</dbReference>
<evidence type="ECO:0000256" key="1">
    <source>
        <dbReference type="ARBA" id="ARBA00023015"/>
    </source>
</evidence>
<accession>A0A1S8TVN4</accession>
<dbReference type="InterPro" id="IPR001647">
    <property type="entry name" value="HTH_TetR"/>
</dbReference>
<organism evidence="6 7">
    <name type="scientific">Clostridium puniceum</name>
    <dbReference type="NCBI Taxonomy" id="29367"/>
    <lineage>
        <taxon>Bacteria</taxon>
        <taxon>Bacillati</taxon>
        <taxon>Bacillota</taxon>
        <taxon>Clostridia</taxon>
        <taxon>Eubacteriales</taxon>
        <taxon>Clostridiaceae</taxon>
        <taxon>Clostridium</taxon>
    </lineage>
</organism>
<dbReference type="Pfam" id="PF17929">
    <property type="entry name" value="TetR_C_34"/>
    <property type="match status" value="1"/>
</dbReference>
<dbReference type="PROSITE" id="PS50977">
    <property type="entry name" value="HTH_TETR_2"/>
    <property type="match status" value="1"/>
</dbReference>
<dbReference type="Proteomes" id="UP000190890">
    <property type="component" value="Unassembled WGS sequence"/>
</dbReference>
<evidence type="ECO:0000256" key="3">
    <source>
        <dbReference type="ARBA" id="ARBA00023163"/>
    </source>
</evidence>
<dbReference type="PANTHER" id="PTHR30055:SF234">
    <property type="entry name" value="HTH-TYPE TRANSCRIPTIONAL REGULATOR BETI"/>
    <property type="match status" value="1"/>
</dbReference>
<evidence type="ECO:0000313" key="7">
    <source>
        <dbReference type="Proteomes" id="UP000190890"/>
    </source>
</evidence>
<dbReference type="GO" id="GO:0000976">
    <property type="term" value="F:transcription cis-regulatory region binding"/>
    <property type="evidence" value="ECO:0007669"/>
    <property type="project" value="TreeGrafter"/>
</dbReference>
<dbReference type="InterPro" id="IPR009057">
    <property type="entry name" value="Homeodomain-like_sf"/>
</dbReference>
<evidence type="ECO:0000256" key="4">
    <source>
        <dbReference type="PROSITE-ProRule" id="PRU00335"/>
    </source>
</evidence>
<sequence length="227" mass="26400">MVRAISETAKAEKANIILAKAVELYLKESYDSVKMVDIAKACGFSKGIIFYYFNSKEKLFLEIFKREYEKRCNSIIEEIKQLGSLSFDSLILFLLKEMNQLLDENSLYVRLTALMNSTLEDNLDYETAFDIKQMFYSIGLKIGELITERVSDITIEDCMKMLMTQHAIIVGYKSLTKTPDNIKQAIRENHMNAFDINFKESALQAMKYYLEGLHKECLERSYRQYGE</sequence>
<dbReference type="RefSeq" id="WP_077846242.1">
    <property type="nucleotide sequence ID" value="NZ_LZZM01000054.1"/>
</dbReference>
<dbReference type="STRING" id="29367.CLPUN_09880"/>
<dbReference type="GO" id="GO:0003700">
    <property type="term" value="F:DNA-binding transcription factor activity"/>
    <property type="evidence" value="ECO:0007669"/>
    <property type="project" value="TreeGrafter"/>
</dbReference>
<protein>
    <submittedName>
        <fullName evidence="6">DNA-binding transcriptional repressor AcrR</fullName>
    </submittedName>
</protein>
<dbReference type="Pfam" id="PF00440">
    <property type="entry name" value="TetR_N"/>
    <property type="match status" value="1"/>
</dbReference>
<comment type="caution">
    <text evidence="6">The sequence shown here is derived from an EMBL/GenBank/DDBJ whole genome shotgun (WGS) entry which is preliminary data.</text>
</comment>
<dbReference type="PANTHER" id="PTHR30055">
    <property type="entry name" value="HTH-TYPE TRANSCRIPTIONAL REGULATOR RUTR"/>
    <property type="match status" value="1"/>
</dbReference>
<name>A0A1S8TVN4_9CLOT</name>